<dbReference type="Gene3D" id="3.40.630.30">
    <property type="match status" value="1"/>
</dbReference>
<comment type="caution">
    <text evidence="1">The sequence shown here is derived from an EMBL/GenBank/DDBJ whole genome shotgun (WGS) entry which is preliminary data.</text>
</comment>
<dbReference type="RefSeq" id="WP_310008605.1">
    <property type="nucleotide sequence ID" value="NZ_JAVDTX010000007.1"/>
</dbReference>
<dbReference type="SUPFAM" id="SSF55729">
    <property type="entry name" value="Acyl-CoA N-acyltransferases (Nat)"/>
    <property type="match status" value="1"/>
</dbReference>
<reference evidence="1 2" key="1">
    <citation type="submission" date="2023-07" db="EMBL/GenBank/DDBJ databases">
        <title>Sorghum-associated microbial communities from plants grown in Nebraska, USA.</title>
        <authorList>
            <person name="Schachtman D."/>
        </authorList>
    </citation>
    <scope>NUCLEOTIDE SEQUENCE [LARGE SCALE GENOMIC DNA]</scope>
    <source>
        <strain evidence="1 2">BE124</strain>
    </source>
</reference>
<protein>
    <recommendedName>
        <fullName evidence="3">N-acetyltransferase domain-containing protein</fullName>
    </recommendedName>
</protein>
<sequence>MELVEKNIKGISFFKEKTIKYFKKYFRIVLIDVLVYRISSPTHFLTAKRYTIEKQKISINKIKYYIEENNKIIHSSCLFMSLHILKLIHKKGPAIGDCFTNNEHRGKSIYPFVINSIANEIISENGSSEIFILVDSNNFNSIRGIEKAGYVLHSKIVTKRFLFFYFKTKVINFNL</sequence>
<dbReference type="Proteomes" id="UP001261871">
    <property type="component" value="Unassembled WGS sequence"/>
</dbReference>
<evidence type="ECO:0008006" key="3">
    <source>
        <dbReference type="Google" id="ProtNLM"/>
    </source>
</evidence>
<proteinExistence type="predicted"/>
<evidence type="ECO:0000313" key="2">
    <source>
        <dbReference type="Proteomes" id="UP001261871"/>
    </source>
</evidence>
<evidence type="ECO:0000313" key="1">
    <source>
        <dbReference type="EMBL" id="MDR6846433.1"/>
    </source>
</evidence>
<keyword evidence="2" id="KW-1185">Reference proteome</keyword>
<organism evidence="1 2">
    <name type="scientific">Flavobacterium granuli</name>
    <dbReference type="NCBI Taxonomy" id="280093"/>
    <lineage>
        <taxon>Bacteria</taxon>
        <taxon>Pseudomonadati</taxon>
        <taxon>Bacteroidota</taxon>
        <taxon>Flavobacteriia</taxon>
        <taxon>Flavobacteriales</taxon>
        <taxon>Flavobacteriaceae</taxon>
        <taxon>Flavobacterium</taxon>
    </lineage>
</organism>
<gene>
    <name evidence="1" type="ORF">J2W95_003149</name>
</gene>
<dbReference type="EMBL" id="JAVDTX010000007">
    <property type="protein sequence ID" value="MDR6846433.1"/>
    <property type="molecule type" value="Genomic_DNA"/>
</dbReference>
<dbReference type="InterPro" id="IPR016181">
    <property type="entry name" value="Acyl_CoA_acyltransferase"/>
</dbReference>
<name>A0ABU1S605_9FLAO</name>
<accession>A0ABU1S605</accession>